<reference evidence="14" key="3">
    <citation type="submission" date="2025-09" db="UniProtKB">
        <authorList>
            <consortium name="Ensembl"/>
        </authorList>
    </citation>
    <scope>IDENTIFICATION</scope>
</reference>
<organism evidence="14 15">
    <name type="scientific">Nothobranchius furzeri</name>
    <name type="common">Turquoise killifish</name>
    <dbReference type="NCBI Taxonomy" id="105023"/>
    <lineage>
        <taxon>Eukaryota</taxon>
        <taxon>Metazoa</taxon>
        <taxon>Chordata</taxon>
        <taxon>Craniata</taxon>
        <taxon>Vertebrata</taxon>
        <taxon>Euteleostomi</taxon>
        <taxon>Actinopterygii</taxon>
        <taxon>Neopterygii</taxon>
        <taxon>Teleostei</taxon>
        <taxon>Neoteleostei</taxon>
        <taxon>Acanthomorphata</taxon>
        <taxon>Ovalentaria</taxon>
        <taxon>Atherinomorphae</taxon>
        <taxon>Cyprinodontiformes</taxon>
        <taxon>Nothobranchiidae</taxon>
        <taxon>Nothobranchius</taxon>
    </lineage>
</organism>
<evidence type="ECO:0000256" key="2">
    <source>
        <dbReference type="ARBA" id="ARBA00015888"/>
    </source>
</evidence>
<dbReference type="GO" id="GO:0106300">
    <property type="term" value="P:protein-DNA covalent cross-linking repair"/>
    <property type="evidence" value="ECO:0007669"/>
    <property type="project" value="InterPro"/>
</dbReference>
<evidence type="ECO:0000256" key="5">
    <source>
        <dbReference type="ARBA" id="ARBA00022801"/>
    </source>
</evidence>
<evidence type="ECO:0000256" key="4">
    <source>
        <dbReference type="ARBA" id="ARBA00022763"/>
    </source>
</evidence>
<evidence type="ECO:0000256" key="13">
    <source>
        <dbReference type="SAM" id="MobiDB-lite"/>
    </source>
</evidence>
<evidence type="ECO:0000256" key="9">
    <source>
        <dbReference type="ARBA" id="ARBA00030390"/>
    </source>
</evidence>
<feature type="region of interest" description="Disordered" evidence="13">
    <location>
        <begin position="326"/>
        <end position="404"/>
    </location>
</feature>
<name>A0A8C6PHM6_NOTFU</name>
<dbReference type="GO" id="GO:0003697">
    <property type="term" value="F:single-stranded DNA binding"/>
    <property type="evidence" value="ECO:0007669"/>
    <property type="project" value="InterPro"/>
</dbReference>
<sequence>MCGRTACTLAPDEVRRACSYRNRGGQWRQPRWRDSDAEKYRPSYNKSPQSMSPVLLSQRHFDKNAPVDECVLASMRWGLIPAWFRENDPNKMQYSTSNCRSENILEKKSYKVKTFVERSQTLYVELFFHKIVMGKKTLKMSGCVLFPLFLKDPLLKGQRCVILADGFYEWQRREKEKQPFFIYFPQTKETSQKQNEDQDDILAPVCNKDISESVHPQAEASPGVCEEREAPAEWTGWRLLTMAGLFDCWTPPAGGEPLYSYTILTVDASPNLENIHDRMPAILDGAEEVRRWLDFGEVKSLDALKLLQSKNILTFHPVSTLVNNSRNNSPECLQPVDLSSKKEPKPTASSRMMKNWLLSGDSLKRKEFCSPESKEEQKEKAAPQHKPVGSLQLWLQGEKKPRTK</sequence>
<evidence type="ECO:0000256" key="7">
    <source>
        <dbReference type="ARBA" id="ARBA00023125"/>
    </source>
</evidence>
<evidence type="ECO:0000256" key="11">
    <source>
        <dbReference type="ARBA" id="ARBA00031130"/>
    </source>
</evidence>
<dbReference type="EC" id="3.4.-.-" evidence="12"/>
<protein>
    <recommendedName>
        <fullName evidence="2 12">Abasic site processing protein HMCES</fullName>
        <shortName evidence="12">ES cell-specific 5hmC-binding protein</shortName>
        <ecNumber evidence="12">3.4.-.-</ecNumber>
    </recommendedName>
    <alternativeName>
        <fullName evidence="9 12">Embryonic stem cell-specific 5-hydroxymethylcytosine-binding protein</fullName>
    </alternativeName>
    <alternativeName>
        <fullName evidence="10 12">Peptidase HMCES</fullName>
    </alternativeName>
    <alternativeName>
        <fullName evidence="11 12">SRAP domain-containing protein 1</fullName>
    </alternativeName>
</protein>
<feature type="compositionally biased region" description="Basic and acidic residues" evidence="13">
    <location>
        <begin position="31"/>
        <end position="41"/>
    </location>
</feature>
<dbReference type="GeneTree" id="ENSGT00390000018439"/>
<evidence type="ECO:0000256" key="8">
    <source>
        <dbReference type="ARBA" id="ARBA00023239"/>
    </source>
</evidence>
<gene>
    <name evidence="14" type="primary">HMCES</name>
    <name evidence="14" type="synonym">hmces</name>
</gene>
<dbReference type="Proteomes" id="UP000694548">
    <property type="component" value="Chromosome sgr10"/>
</dbReference>
<dbReference type="SUPFAM" id="SSF143081">
    <property type="entry name" value="BB1717-like"/>
    <property type="match status" value="2"/>
</dbReference>
<reference evidence="14" key="2">
    <citation type="submission" date="2025-08" db="UniProtKB">
        <authorList>
            <consortium name="Ensembl"/>
        </authorList>
    </citation>
    <scope>IDENTIFICATION</scope>
</reference>
<dbReference type="GO" id="GO:0008233">
    <property type="term" value="F:peptidase activity"/>
    <property type="evidence" value="ECO:0007669"/>
    <property type="project" value="UniProtKB-KW"/>
</dbReference>
<keyword evidence="5 12" id="KW-0378">Hydrolase</keyword>
<evidence type="ECO:0000256" key="6">
    <source>
        <dbReference type="ARBA" id="ARBA00023124"/>
    </source>
</evidence>
<evidence type="ECO:0000256" key="3">
    <source>
        <dbReference type="ARBA" id="ARBA00022670"/>
    </source>
</evidence>
<keyword evidence="6" id="KW-0190">Covalent protein-DNA linkage</keyword>
<evidence type="ECO:0000256" key="12">
    <source>
        <dbReference type="RuleBase" id="RU364100"/>
    </source>
</evidence>
<dbReference type="PANTHER" id="PTHR13604">
    <property type="entry name" value="DC12-RELATED"/>
    <property type="match status" value="1"/>
</dbReference>
<reference evidence="14" key="1">
    <citation type="submission" date="2014-08" db="EMBL/GenBank/DDBJ databases">
        <authorList>
            <person name="Senf B."/>
            <person name="Petzold A."/>
            <person name="Downie B.R."/>
            <person name="Koch P."/>
            <person name="Platzer M."/>
        </authorList>
    </citation>
    <scope>NUCLEOTIDE SEQUENCE [LARGE SCALE GENOMIC DNA]</scope>
    <source>
        <strain evidence="14">GRZ</strain>
    </source>
</reference>
<dbReference type="AlphaFoldDB" id="A0A8C6PHM6"/>
<feature type="region of interest" description="Disordered" evidence="13">
    <location>
        <begin position="26"/>
        <end position="51"/>
    </location>
</feature>
<dbReference type="InterPro" id="IPR003738">
    <property type="entry name" value="SRAP"/>
</dbReference>
<keyword evidence="4" id="KW-0227">DNA damage</keyword>
<evidence type="ECO:0000256" key="1">
    <source>
        <dbReference type="ARBA" id="ARBA00008136"/>
    </source>
</evidence>
<keyword evidence="7" id="KW-0238">DNA-binding</keyword>
<dbReference type="InterPro" id="IPR036590">
    <property type="entry name" value="SRAP-like"/>
</dbReference>
<comment type="similarity">
    <text evidence="1 12">Belongs to the SOS response-associated peptidase family.</text>
</comment>
<evidence type="ECO:0000313" key="15">
    <source>
        <dbReference type="Proteomes" id="UP000694548"/>
    </source>
</evidence>
<dbReference type="PANTHER" id="PTHR13604:SF0">
    <property type="entry name" value="ABASIC SITE PROCESSING PROTEIN HMCES"/>
    <property type="match status" value="1"/>
</dbReference>
<keyword evidence="3 12" id="KW-0645">Protease</keyword>
<comment type="function">
    <text evidence="12">Sensor of abasic sites in single-stranded DNA (ssDNA) required to preserve genome integrity by promoting error-free repair of abasic sites. Acts as an enzyme that recognizes and binds abasic sites in ssDNA at replication forks and chemically modifies the lesion by forming a covalent cross-link with DNA: forms a stable thiazolidine linkage between a ring-opened abasic site and the alpha-amino and sulfhydryl substituents of its N-terminal catalytic cysteine residue. The HMCES DNA-protein cross-link is then either reversed or degraded. HMCES is able to catalyze the reversal of its thiazolidine cross-link and cycle between a cross-link and a non-cross-linked state depending on DNA context: mediates self-reversal of the thiazolidine cross-link in double stranded DNA, allowing APEX1 to initiate downstream repair of abasic sites. The HMCES DNA-protein cross-link can also be degraded by the SPRTN metalloprotease following unfolding by the BRIP1/FANCJ helicase. Acts as a protease: mediates autocatalytic processing of its N-terminal methionine in order to expose the catalytic cysteine.</text>
</comment>
<dbReference type="Ensembl" id="ENSNFUT00015045093.1">
    <property type="protein sequence ID" value="ENSNFUP00015043195.1"/>
    <property type="gene ID" value="ENSNFUG00015020677.1"/>
</dbReference>
<accession>A0A8C6PHM6</accession>
<dbReference type="GO" id="GO:0006508">
    <property type="term" value="P:proteolysis"/>
    <property type="evidence" value="ECO:0007669"/>
    <property type="project" value="UniProtKB-KW"/>
</dbReference>
<keyword evidence="15" id="KW-1185">Reference proteome</keyword>
<proteinExistence type="inferred from homology"/>
<dbReference type="Gene3D" id="3.90.1680.10">
    <property type="entry name" value="SOS response associated peptidase-like"/>
    <property type="match status" value="2"/>
</dbReference>
<evidence type="ECO:0000313" key="14">
    <source>
        <dbReference type="Ensembl" id="ENSNFUP00015043195.1"/>
    </source>
</evidence>
<feature type="compositionally biased region" description="Basic and acidic residues" evidence="13">
    <location>
        <begin position="362"/>
        <end position="382"/>
    </location>
</feature>
<evidence type="ECO:0000256" key="10">
    <source>
        <dbReference type="ARBA" id="ARBA00030898"/>
    </source>
</evidence>
<keyword evidence="8" id="KW-0456">Lyase</keyword>
<dbReference type="GO" id="GO:0016829">
    <property type="term" value="F:lyase activity"/>
    <property type="evidence" value="ECO:0007669"/>
    <property type="project" value="UniProtKB-KW"/>
</dbReference>
<dbReference type="Pfam" id="PF02586">
    <property type="entry name" value="SRAP"/>
    <property type="match status" value="2"/>
</dbReference>